<name>A0A4V7IAU7_BIBTR</name>
<dbReference type="EMBL" id="CP006954">
    <property type="protein sequence ID" value="AHG82111.1"/>
    <property type="molecule type" value="Genomic_DNA"/>
</dbReference>
<dbReference type="Gene3D" id="2.40.160.50">
    <property type="entry name" value="membrane protein fhac: a member of the omp85/tpsb transporter family"/>
    <property type="match status" value="1"/>
</dbReference>
<dbReference type="Pfam" id="PF08479">
    <property type="entry name" value="POTRA_2"/>
    <property type="match status" value="1"/>
</dbReference>
<dbReference type="GO" id="GO:0098046">
    <property type="term" value="C:type V protein secretion system complex"/>
    <property type="evidence" value="ECO:0007669"/>
    <property type="project" value="TreeGrafter"/>
</dbReference>
<dbReference type="Pfam" id="PF17287">
    <property type="entry name" value="POTRA_3"/>
    <property type="match status" value="1"/>
</dbReference>
<dbReference type="Pfam" id="PF03865">
    <property type="entry name" value="ShlB"/>
    <property type="match status" value="1"/>
</dbReference>
<evidence type="ECO:0000259" key="7">
    <source>
        <dbReference type="Pfam" id="PF17287"/>
    </source>
</evidence>
<dbReference type="KEGG" id="btre:F542_13930"/>
<dbReference type="RefSeq" id="WP_015432228.1">
    <property type="nucleotide sequence ID" value="NZ_CP006954.1"/>
</dbReference>
<feature type="domain" description="ShlB POTRA" evidence="7">
    <location>
        <begin position="149"/>
        <end position="203"/>
    </location>
</feature>
<organism evidence="8 9">
    <name type="scientific">Bibersteinia trehalosi USDA-ARS-USMARC-188</name>
    <dbReference type="NCBI Taxonomy" id="1263829"/>
    <lineage>
        <taxon>Bacteria</taxon>
        <taxon>Pseudomonadati</taxon>
        <taxon>Pseudomonadota</taxon>
        <taxon>Gammaproteobacteria</taxon>
        <taxon>Pasteurellales</taxon>
        <taxon>Pasteurellaceae</taxon>
        <taxon>Bibersteinia</taxon>
    </lineage>
</organism>
<dbReference type="OrthoDB" id="290122at2"/>
<evidence type="ECO:0000256" key="2">
    <source>
        <dbReference type="ARBA" id="ARBA00022692"/>
    </source>
</evidence>
<dbReference type="InterPro" id="IPR051544">
    <property type="entry name" value="TPS_OM_transporter"/>
</dbReference>
<gene>
    <name evidence="8" type="ORF">F542_13930</name>
</gene>
<dbReference type="InterPro" id="IPR005565">
    <property type="entry name" value="Hemolysn_activator_HlyB_C"/>
</dbReference>
<proteinExistence type="predicted"/>
<evidence type="ECO:0000259" key="5">
    <source>
        <dbReference type="Pfam" id="PF03865"/>
    </source>
</evidence>
<protein>
    <submittedName>
        <fullName evidence="8">Hemolysin activation protein</fullName>
    </submittedName>
</protein>
<dbReference type="PANTHER" id="PTHR34597">
    <property type="entry name" value="SLR1661 PROTEIN"/>
    <property type="match status" value="1"/>
</dbReference>
<dbReference type="PANTHER" id="PTHR34597:SF3">
    <property type="entry name" value="OUTER MEMBRANE TRANSPORTER CDIB"/>
    <property type="match status" value="1"/>
</dbReference>
<keyword evidence="1" id="KW-0472">Membrane</keyword>
<dbReference type="GO" id="GO:0008320">
    <property type="term" value="F:protein transmembrane transporter activity"/>
    <property type="evidence" value="ECO:0007669"/>
    <property type="project" value="TreeGrafter"/>
</dbReference>
<evidence type="ECO:0000256" key="4">
    <source>
        <dbReference type="SAM" id="SignalP"/>
    </source>
</evidence>
<accession>A0A4V7IAU7</accession>
<keyword evidence="3" id="KW-0998">Cell outer membrane</keyword>
<evidence type="ECO:0000259" key="6">
    <source>
        <dbReference type="Pfam" id="PF08479"/>
    </source>
</evidence>
<feature type="chain" id="PRO_5020680546" evidence="4">
    <location>
        <begin position="20"/>
        <end position="571"/>
    </location>
</feature>
<feature type="domain" description="Polypeptide-transport-associated ShlB-type" evidence="6">
    <location>
        <begin position="99"/>
        <end position="143"/>
    </location>
</feature>
<dbReference type="InterPro" id="IPR013686">
    <property type="entry name" value="Polypept-transport_assoc_ShlB"/>
</dbReference>
<evidence type="ECO:0000256" key="3">
    <source>
        <dbReference type="ARBA" id="ARBA00023237"/>
    </source>
</evidence>
<dbReference type="GO" id="GO:0046819">
    <property type="term" value="P:protein secretion by the type V secretion system"/>
    <property type="evidence" value="ECO:0007669"/>
    <property type="project" value="TreeGrafter"/>
</dbReference>
<dbReference type="AlphaFoldDB" id="A0A4V7IAU7"/>
<dbReference type="InterPro" id="IPR027282">
    <property type="entry name" value="TPS"/>
</dbReference>
<evidence type="ECO:0000313" key="9">
    <source>
        <dbReference type="Proteomes" id="UP000019091"/>
    </source>
</evidence>
<sequence>MRWLLFLFSLCLLVPDSLSSDSLEQESIRLMQAQQQREKIFTAEPELYSSSSTLPISDFLIEETPCFPINQIKLHHSNDKTFSFLIPKLYKRLSIRSSLCVGEKNLKIIQDIAQNILIEEGFITSHIYFDDQDLNSKILYISVQVGYLNQIKFIDQNHKLTVLGRKTAFPLQEGRILNLFDIEQGLENIQRLSYTETSINIEPSYTDNYSDLIVNRIQNKQFELGIGIDSLGSKNSGRYQAETSLSVYSLFGFNDLFYTQYHQDLGHHKTKLIDSQGNRTDSSSKGYSLHYSLPIGYWIWQTNYSLNRYADATEGLYRNYNYNGKTYQFNTLLNRTIFRTGKHKTNLSGKLWHTKIQKFLDRYEIEVQRRKMSGWEISLSHLIQQADYRIEGKLNYKRGVGFHSIPAPEEFNEENDILTGTARMKIISAELNLKKSFNLFNQAFSVSHLFYSQWNKTPLVPQDKLNLGDYYTVRGFDGDSVIQGERGWYSQNNLHWHYFPNHQIYLGLDYGHISGKTGKLQNKQKISGGVVGISGNLKIHSNQFDYHLFISQPLKPRRHKSLLGFSTHYYF</sequence>
<keyword evidence="4" id="KW-0732">Signal</keyword>
<dbReference type="PIRSF" id="PIRSF029745">
    <property type="entry name" value="FhaC"/>
    <property type="match status" value="1"/>
</dbReference>
<keyword evidence="2" id="KW-0812">Transmembrane</keyword>
<evidence type="ECO:0000256" key="1">
    <source>
        <dbReference type="ARBA" id="ARBA00022452"/>
    </source>
</evidence>
<keyword evidence="1" id="KW-1134">Transmembrane beta strand</keyword>
<dbReference type="InterPro" id="IPR035251">
    <property type="entry name" value="ShlB_POTRA"/>
</dbReference>
<reference evidence="8 9" key="1">
    <citation type="journal article" date="2014" name="Genome Announc.">
        <title>Complete Closed Genome Sequences of Three Bibersteinia trehalosi Nasopharyngeal Isolates from Cattle with Shipping Fever.</title>
        <authorList>
            <person name="Harhay G.P."/>
            <person name="McVey D.S."/>
            <person name="Koren S."/>
            <person name="Phillippy A.M."/>
            <person name="Bono J."/>
            <person name="Harhay D.M."/>
            <person name="Clawson M.L."/>
            <person name="Heaton M.P."/>
            <person name="Chitko-McKown C.G."/>
            <person name="Korlach J."/>
            <person name="Smith T.P."/>
        </authorList>
    </citation>
    <scope>NUCLEOTIDE SEQUENCE [LARGE SCALE GENOMIC DNA]</scope>
    <source>
        <strain evidence="8 9">USDA-ARS-USMARC-188</strain>
    </source>
</reference>
<evidence type="ECO:0000313" key="8">
    <source>
        <dbReference type="EMBL" id="AHG82111.1"/>
    </source>
</evidence>
<dbReference type="Proteomes" id="UP000019091">
    <property type="component" value="Chromosome"/>
</dbReference>
<feature type="signal peptide" evidence="4">
    <location>
        <begin position="1"/>
        <end position="19"/>
    </location>
</feature>
<feature type="domain" description="Haemolysin activator HlyB C-terminal" evidence="5">
    <location>
        <begin position="209"/>
        <end position="535"/>
    </location>
</feature>